<dbReference type="GO" id="GO:0004803">
    <property type="term" value="F:transposase activity"/>
    <property type="evidence" value="ECO:0007669"/>
    <property type="project" value="InterPro"/>
</dbReference>
<dbReference type="Pfam" id="PF01527">
    <property type="entry name" value="HTH_Tnp_1"/>
    <property type="match status" value="1"/>
</dbReference>
<dbReference type="InterPro" id="IPR010921">
    <property type="entry name" value="Trp_repressor/repl_initiator"/>
</dbReference>
<organism evidence="1 2">
    <name type="scientific">Octadecabacter antarcticus 307</name>
    <dbReference type="NCBI Taxonomy" id="391626"/>
    <lineage>
        <taxon>Bacteria</taxon>
        <taxon>Pseudomonadati</taxon>
        <taxon>Pseudomonadota</taxon>
        <taxon>Alphaproteobacteria</taxon>
        <taxon>Rhodobacterales</taxon>
        <taxon>Roseobacteraceae</taxon>
        <taxon>Octadecabacter</taxon>
    </lineage>
</organism>
<dbReference type="EMBL" id="CP003740">
    <property type="protein sequence ID" value="AGI68488.1"/>
    <property type="molecule type" value="Genomic_DNA"/>
</dbReference>
<name>M9R9M8_9RHOB</name>
<dbReference type="GO" id="GO:0006313">
    <property type="term" value="P:DNA transposition"/>
    <property type="evidence" value="ECO:0007669"/>
    <property type="project" value="InterPro"/>
</dbReference>
<protein>
    <submittedName>
        <fullName evidence="1">Putative IS3-family transposase</fullName>
    </submittedName>
</protein>
<proteinExistence type="predicted"/>
<sequence>MLRCIQHERMDTRMTKRRNFSDKFKAAVALEALRGDKTVQEIAAKRQLHPTQVSTWKRQAIEGMAGVFSDKVKKAENKDGEIKDLHAKIGQLAVENDFLSQGLKR</sequence>
<dbReference type="InterPro" id="IPR036388">
    <property type="entry name" value="WH-like_DNA-bd_sf"/>
</dbReference>
<accession>M9R9M8</accession>
<dbReference type="Gene3D" id="1.10.10.10">
    <property type="entry name" value="Winged helix-like DNA-binding domain superfamily/Winged helix DNA-binding domain"/>
    <property type="match status" value="1"/>
</dbReference>
<evidence type="ECO:0000313" key="1">
    <source>
        <dbReference type="EMBL" id="AGI68488.1"/>
    </source>
</evidence>
<evidence type="ECO:0000313" key="2">
    <source>
        <dbReference type="Proteomes" id="UP000005307"/>
    </source>
</evidence>
<dbReference type="Proteomes" id="UP000005307">
    <property type="component" value="Chromosome"/>
</dbReference>
<dbReference type="GO" id="GO:0043565">
    <property type="term" value="F:sequence-specific DNA binding"/>
    <property type="evidence" value="ECO:0007669"/>
    <property type="project" value="InterPro"/>
</dbReference>
<dbReference type="SUPFAM" id="SSF48295">
    <property type="entry name" value="TrpR-like"/>
    <property type="match status" value="1"/>
</dbReference>
<dbReference type="HOGENOM" id="CLU_027402_36_1_5"/>
<keyword evidence="2" id="KW-1185">Reference proteome</keyword>
<dbReference type="KEGG" id="oat:OAN307_c29370"/>
<dbReference type="AlphaFoldDB" id="M9R9M8"/>
<dbReference type="InterPro" id="IPR002514">
    <property type="entry name" value="Transposase_8"/>
</dbReference>
<gene>
    <name evidence="1" type="ORF">OAN307_c29370</name>
</gene>
<dbReference type="STRING" id="391626.OAN307_c29370"/>
<reference evidence="1 2" key="1">
    <citation type="journal article" date="2013" name="PLoS ONE">
        <title>Poles Apart: Arctic and Antarctic Octadecabacter strains Share High Genome Plasticity and a New Type of Xanthorhodopsin.</title>
        <authorList>
            <person name="Vollmers J."/>
            <person name="Voget S."/>
            <person name="Dietrich S."/>
            <person name="Gollnow K."/>
            <person name="Smits M."/>
            <person name="Meyer K."/>
            <person name="Brinkhoff T."/>
            <person name="Simon M."/>
            <person name="Daniel R."/>
        </authorList>
    </citation>
    <scope>NUCLEOTIDE SEQUENCE [LARGE SCALE GENOMIC DNA]</scope>
    <source>
        <strain evidence="1 2">307</strain>
    </source>
</reference>
<dbReference type="eggNOG" id="COG2963">
    <property type="taxonomic scope" value="Bacteria"/>
</dbReference>